<dbReference type="EMBL" id="DS022306">
    <property type="protein sequence ID" value="OAJ41629.1"/>
    <property type="molecule type" value="Genomic_DNA"/>
</dbReference>
<evidence type="ECO:0000313" key="4">
    <source>
        <dbReference type="EMBL" id="OAJ41629.1"/>
    </source>
</evidence>
<sequence length="1370" mass="156156">MQNYDNYLAPITSIAQSEIEFNRHSSGNQHHMYTEPSYSPQSFALKQDVVFDDVSTATFDSRNRKEADAPVIISLNSSVETTKSDRDERFSVKTGSSNRFIEMKANRDALQKRYIKENKMADPDMQYPLDSAPKFVAECKDMCPEYERHEREYERGLDRLERMTSTTPGDYRVDHSKAVKRFHRSAAGMAVPLPCDVRPPSVLLKTLDYLFDEILGKYGIEDSYSFVRDRARAIRTDLTIQNYRGKEAIELHERIARYHIMCSHAFCDSTSVSLQQEHEQMRKTLQSLMEYYKEMAVKGVRMPNEPEFQAYYILTHAWSNEHVSKCESELPEHVFLDDRVQLALHLRFLMARTNEEYIMGRPSVAGSLNNYAALFLAIQNSNVPYLFACCLQMEFADIRRGALKAMQRSYHCVLKAKRRWFPVQDLLRILGFEDEDEVVETLQYYGIQVDEDNGQQLACIGRMPIVTDRGKRSMEFGVFIENPNTAKLKERGRLTPRKSIRLVESKRFGLTDVDIVNGKGNYIAKPSLLPNISQPFSCATSNSNNQNVPLLNKPTSKLTFDDNRFSNQHASTFVTPHTTEPYAFTFGHLQSSNFSNNIIPAAQPFPQHLTLKLPLDNAPLLNTTANPLMFGHPTQDAGPALFPFPPPIQQTQHYIAPATVPTSYFSESAMPTTNFTFSQFQQAPYLKSSTPVGNVQTVLQPPKQDFANPILPTINTAQSTLSDNRLSSNRKRTASIKSSPVFTCLKAPSTIKHVDKYGDSIAQDISRDLIEELVQEYTKECVSSQRDLLLFKNAVSSISDELLDQLIFNGIEEIVMQLIDEKQWIQQMEAFGWFRWRFICHQRRIRRKAMMKLTLHLRSNLSASSLAPSFRPQFGVSQSPMLRLSTDYNDKQFGERLVKLAAAADLERSKWQEPMDWTECIFPTIRRRNDLGSFRKIFLKFVVSLPTAQLDMRDRMSPLTMTWLACETGLTEQKHNSEATISGVNAIIFQLDELNDHCAIDMYWKLQISRFQELMSNMPRACHCPLLIAYWDTNRLPAHYIQSQVYATLGLDIYLEENTISSFSFFGLEASFGHFDNSLACAKLESAITMLVERLHFQPDLCMNPLQEFISPKLSFHLQSAANHIESALLPYTKKYPETLCTALNIFVEVYNLFLTTLCDIIAAEEMLNISFPAVEFQETCELPLTWNSPATLKQYLRLAHQSRLLEAHHLAKNEHLDYINAYNAARIYQHISDTVHESFSLDSSLPLAQILLQFATAAFSPFVAVLESKMVPYLPVNAHKNVEEFVFKSKQLMHSRIESMDLSRLFALDSLVPVKTISHPLEPVLSTAVSSESTLSTIPLANADLDASTTPYHGTRKRVDSTSPTSPAR</sequence>
<dbReference type="GO" id="GO:0070390">
    <property type="term" value="C:transcription export complex 2"/>
    <property type="evidence" value="ECO:0007669"/>
    <property type="project" value="TreeGrafter"/>
</dbReference>
<dbReference type="Pfam" id="PF16769">
    <property type="entry name" value="MCM3AP_GANP"/>
    <property type="match status" value="1"/>
</dbReference>
<gene>
    <name evidence="4" type="ORF">BDEG_25197</name>
</gene>
<dbReference type="VEuPathDB" id="FungiDB:BDEG_25197"/>
<dbReference type="Proteomes" id="UP000077115">
    <property type="component" value="Unassembled WGS sequence"/>
</dbReference>
<reference evidence="4 5" key="2">
    <citation type="submission" date="2016-05" db="EMBL/GenBank/DDBJ databases">
        <title>Lineage-specific infection strategies underlie the spectrum of fungal disease in amphibians.</title>
        <authorList>
            <person name="Cuomo C.A."/>
            <person name="Farrer R.A."/>
            <person name="James T."/>
            <person name="Longcore J."/>
            <person name="Birren B."/>
        </authorList>
    </citation>
    <scope>NUCLEOTIDE SEQUENCE [LARGE SCALE GENOMIC DNA]</scope>
    <source>
        <strain evidence="4 5">JEL423</strain>
    </source>
</reference>
<evidence type="ECO:0000313" key="5">
    <source>
        <dbReference type="Proteomes" id="UP000077115"/>
    </source>
</evidence>
<organism evidence="4 5">
    <name type="scientific">Batrachochytrium dendrobatidis (strain JEL423)</name>
    <dbReference type="NCBI Taxonomy" id="403673"/>
    <lineage>
        <taxon>Eukaryota</taxon>
        <taxon>Fungi</taxon>
        <taxon>Fungi incertae sedis</taxon>
        <taxon>Chytridiomycota</taxon>
        <taxon>Chytridiomycota incertae sedis</taxon>
        <taxon>Chytridiomycetes</taxon>
        <taxon>Rhizophydiales</taxon>
        <taxon>Rhizophydiales incertae sedis</taxon>
        <taxon>Batrachochytrium</taxon>
    </lineage>
</organism>
<feature type="domain" description="SAC3/GANP/THP3 conserved" evidence="2">
    <location>
        <begin position="142"/>
        <end position="450"/>
    </location>
</feature>
<dbReference type="Gene3D" id="1.25.40.990">
    <property type="match status" value="1"/>
</dbReference>
<feature type="domain" description="Germinal-centre associated nuclear protein MCM3AP" evidence="3">
    <location>
        <begin position="995"/>
        <end position="1194"/>
    </location>
</feature>
<accession>A0A177WND7</accession>
<evidence type="ECO:0000259" key="2">
    <source>
        <dbReference type="Pfam" id="PF03399"/>
    </source>
</evidence>
<name>A0A177WND7_BATDL</name>
<feature type="region of interest" description="Disordered" evidence="1">
    <location>
        <begin position="1347"/>
        <end position="1370"/>
    </location>
</feature>
<dbReference type="InterPro" id="IPR031907">
    <property type="entry name" value="MCM3AP_GANP"/>
</dbReference>
<dbReference type="GO" id="GO:0006406">
    <property type="term" value="P:mRNA export from nucleus"/>
    <property type="evidence" value="ECO:0007669"/>
    <property type="project" value="TreeGrafter"/>
</dbReference>
<evidence type="ECO:0000259" key="3">
    <source>
        <dbReference type="Pfam" id="PF16769"/>
    </source>
</evidence>
<dbReference type="OrthoDB" id="264795at2759"/>
<proteinExistence type="predicted"/>
<dbReference type="InterPro" id="IPR045107">
    <property type="entry name" value="SAC3/GANP/THP3"/>
</dbReference>
<dbReference type="InterPro" id="IPR005062">
    <property type="entry name" value="SAC3/GANP/THP3_conserved"/>
</dbReference>
<reference evidence="4 5" key="1">
    <citation type="submission" date="2006-10" db="EMBL/GenBank/DDBJ databases">
        <title>The Genome Sequence of Batrachochytrium dendrobatidis JEL423.</title>
        <authorList>
            <consortium name="The Broad Institute Genome Sequencing Platform"/>
            <person name="Birren B."/>
            <person name="Lander E."/>
            <person name="Galagan J."/>
            <person name="Cuomo C."/>
            <person name="Devon K."/>
            <person name="Jaffe D."/>
            <person name="Butler J."/>
            <person name="Alvarez P."/>
            <person name="Gnerre S."/>
            <person name="Grabherr M."/>
            <person name="Kleber M."/>
            <person name="Mauceli E."/>
            <person name="Brockman W."/>
            <person name="Young S."/>
            <person name="LaButti K."/>
            <person name="Sykes S."/>
            <person name="DeCaprio D."/>
            <person name="Crawford M."/>
            <person name="Koehrsen M."/>
            <person name="Engels R."/>
            <person name="Montgomery P."/>
            <person name="Pearson M."/>
            <person name="Howarth C."/>
            <person name="Larson L."/>
            <person name="White J."/>
            <person name="O'Leary S."/>
            <person name="Kodira C."/>
            <person name="Zeng Q."/>
            <person name="Yandava C."/>
            <person name="Alvarado L."/>
            <person name="Longcore J."/>
            <person name="James T."/>
        </authorList>
    </citation>
    <scope>NUCLEOTIDE SEQUENCE [LARGE SCALE GENOMIC DNA]</scope>
    <source>
        <strain evidence="4 5">JEL423</strain>
    </source>
</reference>
<dbReference type="GO" id="GO:0005737">
    <property type="term" value="C:cytoplasm"/>
    <property type="evidence" value="ECO:0007669"/>
    <property type="project" value="TreeGrafter"/>
</dbReference>
<protein>
    <submittedName>
        <fullName evidence="4">Uncharacterized protein</fullName>
    </submittedName>
</protein>
<dbReference type="PANTHER" id="PTHR12436">
    <property type="entry name" value="80 KDA MCM3-ASSOCIATED PROTEIN"/>
    <property type="match status" value="1"/>
</dbReference>
<evidence type="ECO:0000256" key="1">
    <source>
        <dbReference type="SAM" id="MobiDB-lite"/>
    </source>
</evidence>
<dbReference type="STRING" id="403673.A0A177WND7"/>
<dbReference type="Pfam" id="PF03399">
    <property type="entry name" value="SAC3_GANP"/>
    <property type="match status" value="1"/>
</dbReference>
<dbReference type="PANTHER" id="PTHR12436:SF3">
    <property type="entry name" value="GERMINAL-CENTER ASSOCIATED NUCLEAR PROTEIN"/>
    <property type="match status" value="1"/>
</dbReference>